<organism evidence="1 2">
    <name type="scientific">Caerostris extrusa</name>
    <name type="common">Bark spider</name>
    <name type="synonym">Caerostris bankana</name>
    <dbReference type="NCBI Taxonomy" id="172846"/>
    <lineage>
        <taxon>Eukaryota</taxon>
        <taxon>Metazoa</taxon>
        <taxon>Ecdysozoa</taxon>
        <taxon>Arthropoda</taxon>
        <taxon>Chelicerata</taxon>
        <taxon>Arachnida</taxon>
        <taxon>Araneae</taxon>
        <taxon>Araneomorphae</taxon>
        <taxon>Entelegynae</taxon>
        <taxon>Araneoidea</taxon>
        <taxon>Araneidae</taxon>
        <taxon>Caerostris</taxon>
    </lineage>
</organism>
<reference evidence="1 2" key="1">
    <citation type="submission" date="2021-06" db="EMBL/GenBank/DDBJ databases">
        <title>Caerostris extrusa draft genome.</title>
        <authorList>
            <person name="Kono N."/>
            <person name="Arakawa K."/>
        </authorList>
    </citation>
    <scope>NUCLEOTIDE SEQUENCE [LARGE SCALE GENOMIC DNA]</scope>
</reference>
<comment type="caution">
    <text evidence="1">The sequence shown here is derived from an EMBL/GenBank/DDBJ whole genome shotgun (WGS) entry which is preliminary data.</text>
</comment>
<gene>
    <name evidence="1" type="ORF">CEXT_750431</name>
</gene>
<dbReference type="EMBL" id="BPLR01011520">
    <property type="protein sequence ID" value="GIY47058.1"/>
    <property type="molecule type" value="Genomic_DNA"/>
</dbReference>
<sequence>MSDASREGPATDPRHLNPFVLTGATGGATVGGVTGAEYAAYTSPYTQYSPCCVQCVWIRIQWNHKSFLLLYTKCCSIDDRNELQALRPPHPSAPTTSRPNDASEHLSHGLLFISRCFSYTAPGIRIPPVYLIQDTLQPGESKIYVRSPVNEKATFDARETKICGLYLMPV</sequence>
<dbReference type="Proteomes" id="UP001054945">
    <property type="component" value="Unassembled WGS sequence"/>
</dbReference>
<name>A0AAV4TSJ5_CAEEX</name>
<protein>
    <submittedName>
        <fullName evidence="1">Uncharacterized protein</fullName>
    </submittedName>
</protein>
<evidence type="ECO:0000313" key="1">
    <source>
        <dbReference type="EMBL" id="GIY47058.1"/>
    </source>
</evidence>
<proteinExistence type="predicted"/>
<evidence type="ECO:0000313" key="2">
    <source>
        <dbReference type="Proteomes" id="UP001054945"/>
    </source>
</evidence>
<keyword evidence="2" id="KW-1185">Reference proteome</keyword>
<accession>A0AAV4TSJ5</accession>
<dbReference type="AlphaFoldDB" id="A0AAV4TSJ5"/>